<dbReference type="InterPro" id="IPR036383">
    <property type="entry name" value="TSP1_rpt_sf"/>
</dbReference>
<dbReference type="PANTHER" id="PTHR22906">
    <property type="entry name" value="PROPERDIN"/>
    <property type="match status" value="1"/>
</dbReference>
<evidence type="ECO:0000259" key="6">
    <source>
        <dbReference type="Pfam" id="PF19028"/>
    </source>
</evidence>
<evidence type="ECO:0000313" key="8">
    <source>
        <dbReference type="Proteomes" id="UP001642464"/>
    </source>
</evidence>
<gene>
    <name evidence="7" type="ORF">SCF082_LOCUS31370</name>
</gene>
<dbReference type="InterPro" id="IPR044004">
    <property type="entry name" value="TSP1_spondin_dom"/>
</dbReference>
<evidence type="ECO:0000256" key="4">
    <source>
        <dbReference type="ARBA" id="ARBA00023180"/>
    </source>
</evidence>
<feature type="domain" description="Spondin-like TSP1" evidence="6">
    <location>
        <begin position="1035"/>
        <end position="1087"/>
    </location>
</feature>
<proteinExistence type="predicted"/>
<keyword evidence="2" id="KW-0677">Repeat</keyword>
<dbReference type="SUPFAM" id="SSF63825">
    <property type="entry name" value="YWTD domain"/>
    <property type="match status" value="1"/>
</dbReference>
<dbReference type="PROSITE" id="PS50092">
    <property type="entry name" value="TSP1"/>
    <property type="match status" value="5"/>
</dbReference>
<evidence type="ECO:0000313" key="7">
    <source>
        <dbReference type="EMBL" id="CAK9059096.1"/>
    </source>
</evidence>
<dbReference type="Proteomes" id="UP001642464">
    <property type="component" value="Unassembled WGS sequence"/>
</dbReference>
<feature type="domain" description="Spondin-like TSP1" evidence="6">
    <location>
        <begin position="609"/>
        <end position="661"/>
    </location>
</feature>
<dbReference type="EMBL" id="CAXAMM010026513">
    <property type="protein sequence ID" value="CAK9059096.1"/>
    <property type="molecule type" value="Genomic_DNA"/>
</dbReference>
<evidence type="ECO:0000256" key="3">
    <source>
        <dbReference type="ARBA" id="ARBA00023157"/>
    </source>
</evidence>
<sequence>MIHAMRLLWALILVAKGAPDCHNPLFLVHWPGRACERMCPSKLNDEPAAATNLTLCKHWNGLSSCCNTGLEGAQLWAHQQWKNRLGWFVTSLRDYAAGMAMRRLTRVYDYADTEMRQLFDRAADAVAVSTEKFAPCLLALLQYVAGMICFMCDPQWDTYLYASDDHAAVQGHNKHYAEGVDYTSIAIGVSACTSLWAGCEAFSKYAMIAWERVLQCPLAKQIEQPLPDLEPFQSKSALCEWARSSVALHPMLESRHVNPQPSLPQLPWDARQAQTTSSTTAASFRQLAEALGSGWGRWFLVAALQQPDKVMAGSVPDHFGAAVQLELAGGEELGHISHIAAANSKAAETPAEIFIAARIGESKSESITRYKYVIEEGKVVLSAAVAVWPAEGAQRHATCLATYGGHLFVADDEGRISQLSAHAMDAGARIDGVQLQEMQMRTDSVGNTARVSITGLAVSEDGEKVYWSTPFQISSSPSSGGTVTEVLSEEQLQRLAGDQARVLTLALAAQLFFVVHKGGTIQACYLYRMHLDGETVALDFHWPVSKMLLSVSNDGRGSTLFAATPRDIYAIPSEFSTSATPEFVFDSKSEHHIPQLVSLDSFYVRGTDCILGNWTKVGQCSRTCGGGRQRLERPVLTKAAEGGRPCPALREKEEDCFDQPCPEEATDCLIGQWTNEAPCSATCGYGLLRQRRVVLRAAEYGGKACPEGRQRSVDCIITECGGYDFLLLATSGHLLSAQVVGLKQDLAWTNASAAGSLPLSNASETLLAVDSGDEFMYVAVHGGAEILRWSYSIGDGHILSFSSRHTILDLNADAHRHPQHIVDMKFYVGSLYVAVAQGRIFRINEDALLSSNTMAAVHELYKDLSRYLGDLRSLSVAGTYLLWTQSSQVTLGSVDGMKEEVSDRALLVEKSLQDLAGSLVEVVQAELAADATSFFVAVWDTDQATLSVFQVAISVETTSNAMVEHQQLRELRQSWTSRDVRLMLTPFSAFVHNRNEIWMFPTSISKDTTPSQISSPGSSNRISGCGFFFQKGLDCKVSDWLNMSSCSASCGGGLVRQAREVLAEPSLGGQPCPGDLEREVACNEMLCPVDCKMSLWKDSGGCSRSCGGGTIVQTRIIESHPMYGGAPCSKVLEHEVGCNSQPCEGTDCIFSDWIDKGACSRTCGGGRREQYRKVLREAAFGGRPCSDMNASRLVQCNMVPCKAEGFDPIAGGRASGFDFDISDFCDPSETLENCRGK</sequence>
<evidence type="ECO:0000256" key="5">
    <source>
        <dbReference type="SAM" id="SignalP"/>
    </source>
</evidence>
<evidence type="ECO:0000256" key="1">
    <source>
        <dbReference type="ARBA" id="ARBA00022729"/>
    </source>
</evidence>
<dbReference type="InterPro" id="IPR052065">
    <property type="entry name" value="Compl_asym_regulator"/>
</dbReference>
<accession>A0ABP0N661</accession>
<keyword evidence="8" id="KW-1185">Reference proteome</keyword>
<dbReference type="PANTHER" id="PTHR22906:SF49">
    <property type="entry name" value="COADHESIN-LIKE"/>
    <property type="match status" value="1"/>
</dbReference>
<dbReference type="Gene3D" id="2.20.100.10">
    <property type="entry name" value="Thrombospondin type-1 (TSP1) repeat"/>
    <property type="match status" value="5"/>
</dbReference>
<name>A0ABP0N661_9DINO</name>
<keyword evidence="1 5" id="KW-0732">Signal</keyword>
<keyword evidence="4" id="KW-0325">Glycoprotein</keyword>
<dbReference type="SMART" id="SM00209">
    <property type="entry name" value="TSP1"/>
    <property type="match status" value="5"/>
</dbReference>
<comment type="caution">
    <text evidence="7">The sequence shown here is derived from an EMBL/GenBank/DDBJ whole genome shotgun (WGS) entry which is preliminary data.</text>
</comment>
<keyword evidence="3" id="KW-1015">Disulfide bond</keyword>
<organism evidence="7 8">
    <name type="scientific">Durusdinium trenchii</name>
    <dbReference type="NCBI Taxonomy" id="1381693"/>
    <lineage>
        <taxon>Eukaryota</taxon>
        <taxon>Sar</taxon>
        <taxon>Alveolata</taxon>
        <taxon>Dinophyceae</taxon>
        <taxon>Suessiales</taxon>
        <taxon>Symbiodiniaceae</taxon>
        <taxon>Durusdinium</taxon>
    </lineage>
</organism>
<dbReference type="SUPFAM" id="SSF82895">
    <property type="entry name" value="TSP-1 type 1 repeat"/>
    <property type="match status" value="5"/>
</dbReference>
<feature type="signal peptide" evidence="5">
    <location>
        <begin position="1"/>
        <end position="17"/>
    </location>
</feature>
<dbReference type="Pfam" id="PF00090">
    <property type="entry name" value="TSP_1"/>
    <property type="match status" value="3"/>
</dbReference>
<feature type="chain" id="PRO_5045752559" evidence="5">
    <location>
        <begin position="18"/>
        <end position="1237"/>
    </location>
</feature>
<dbReference type="Pfam" id="PF19028">
    <property type="entry name" value="TSP1_spondin"/>
    <property type="match status" value="2"/>
</dbReference>
<dbReference type="InterPro" id="IPR000884">
    <property type="entry name" value="TSP1_rpt"/>
</dbReference>
<evidence type="ECO:0000256" key="2">
    <source>
        <dbReference type="ARBA" id="ARBA00022737"/>
    </source>
</evidence>
<protein>
    <submittedName>
        <fullName evidence="7">Hemicentin-1 (Fibulin-6) (FIBL-6)</fullName>
    </submittedName>
</protein>
<reference evidence="7 8" key="1">
    <citation type="submission" date="2024-02" db="EMBL/GenBank/DDBJ databases">
        <authorList>
            <person name="Chen Y."/>
            <person name="Shah S."/>
            <person name="Dougan E. K."/>
            <person name="Thang M."/>
            <person name="Chan C."/>
        </authorList>
    </citation>
    <scope>NUCLEOTIDE SEQUENCE [LARGE SCALE GENOMIC DNA]</scope>
</reference>